<evidence type="ECO:0000256" key="9">
    <source>
        <dbReference type="SAM" id="SignalP"/>
    </source>
</evidence>
<comment type="subcellular location">
    <subcellularLocation>
        <location evidence="1">Cell membrane</location>
        <topology evidence="1">Multi-pass membrane protein</topology>
    </subcellularLocation>
</comment>
<feature type="transmembrane region" description="Helical" evidence="8">
    <location>
        <begin position="321"/>
        <end position="338"/>
    </location>
</feature>
<dbReference type="PANTHER" id="PTHR42643">
    <property type="entry name" value="IONOTROPIC RECEPTOR 20A-RELATED"/>
    <property type="match status" value="1"/>
</dbReference>
<keyword evidence="9" id="KW-0732">Signal</keyword>
<reference evidence="10" key="2">
    <citation type="submission" date="2022-10" db="EMBL/GenBank/DDBJ databases">
        <authorList>
            <consortium name="ENA_rothamsted_submissions"/>
            <consortium name="culmorum"/>
            <person name="King R."/>
        </authorList>
    </citation>
    <scope>NUCLEOTIDE SEQUENCE</scope>
</reference>
<keyword evidence="11" id="KW-1185">Reference proteome</keyword>
<evidence type="ECO:0000256" key="3">
    <source>
        <dbReference type="ARBA" id="ARBA00022692"/>
    </source>
</evidence>
<keyword evidence="7" id="KW-0325">Glycoprotein</keyword>
<dbReference type="PANTHER" id="PTHR42643:SF30">
    <property type="entry name" value="IONOTROPIC RECEPTOR 40A-RELATED"/>
    <property type="match status" value="1"/>
</dbReference>
<accession>A0A9N9RT63</accession>
<evidence type="ECO:0000256" key="1">
    <source>
        <dbReference type="ARBA" id="ARBA00004651"/>
    </source>
</evidence>
<name>A0A9N9RT63_9DIPT</name>
<proteinExistence type="predicted"/>
<evidence type="ECO:0000256" key="7">
    <source>
        <dbReference type="ARBA" id="ARBA00023180"/>
    </source>
</evidence>
<dbReference type="EMBL" id="OU895878">
    <property type="protein sequence ID" value="CAG9803202.1"/>
    <property type="molecule type" value="Genomic_DNA"/>
</dbReference>
<protein>
    <recommendedName>
        <fullName evidence="12">Ionotropic receptor</fullName>
    </recommendedName>
</protein>
<evidence type="ECO:0000313" key="11">
    <source>
        <dbReference type="Proteomes" id="UP001153620"/>
    </source>
</evidence>
<sequence length="1050" mass="123434">MFRIFFRLSPLIYVYVQLCDSQINVNSKELLPVQSIVEATQCEKMVNFLNNVFRHNNVFRYKTVNIAIADYSKQLDTSCLTRKLQEQDDRIVIDRFTRIKFRYQTLDPDYFILIEDYTDNAGLVNKPRIKGFNIKSFTKFIFITNFMSDENYEKRQKNRNFLYVVKTFDGRAYIAALILNVINNNLEEYKLFKTISEVDITNADYNLDIELVHRTLNILYYDTPPYSYRSNDSNIIGVEGNFIDEFCSRYNFSYKLSNKQSDDMNILSMFDISLSRRHGSSSSFNSYVNIEFLDKGTSQCFLVPRNIPVFSHLVPNPFDKFVNFLFLTSILMTVLIWKGIRILQKENMKFFKLAIMLSKLMVGYPVNDRELYKWSLKEKFLLIPFIMICFILMDIFKSFVISTSIVEQPMRSIQSLEELSSSDTKLYEYYKEVDLFPHNKVLNQIPIVSASSALSILPEHVDRDLAYVVRCKFAEVFIDSENNFDGNQQLFDVFDKNIEKTNGNYLIHEGVPYKNVFFKFIDSLIESGILNHWITITVKKSFPKHVERDKQFRVALEALYLPLIILGVGIIDKQSKKVMASKFRLKKSTKLIFITQFKQMDKYIKSQKQQNLRQVYSIYSNSAIVNALLIDVFENGIKFIKYSSTFTKFIFKEANYSLKSELIDSVFKVVYYDTHPYSYRSNDNRIIGVEGNVLNNFCIRNNLTYRITNDAFAPFNQQSFFEISLNRRFSYINDYFFDYIHINDFGASQCLLVPRNIPTYSHIISIPYDKYVLLILSISFLIIGILWKSFRIVHKQNTGILCLTVSLFKIMIGYSIDDREINKWSFGERLLLIPFLIICFILMDIFKSFIISTSIIEQPMRSITSIEELISSNTMIYEYYKEIPLFPENKVLNHVPMLVGSSALSKLPEHVNHDLAYAVRCKFAEEFVTSDKNFHKNRQIFDVFDGYVDKSYSSYLIHENYPLKHEFKSFMNSLQESGILDYWTKLTTRETFPKQHFRNEQKNVIILEALYLPLLILCTGIILAIIIFVMEISFDKFRNWKLSRVIDLQK</sequence>
<keyword evidence="4 8" id="KW-1133">Transmembrane helix</keyword>
<evidence type="ECO:0000256" key="6">
    <source>
        <dbReference type="ARBA" id="ARBA00023170"/>
    </source>
</evidence>
<feature type="transmembrane region" description="Helical" evidence="8">
    <location>
        <begin position="1004"/>
        <end position="1030"/>
    </location>
</feature>
<evidence type="ECO:0000256" key="8">
    <source>
        <dbReference type="SAM" id="Phobius"/>
    </source>
</evidence>
<feature type="transmembrane region" description="Helical" evidence="8">
    <location>
        <begin position="771"/>
        <end position="787"/>
    </location>
</feature>
<evidence type="ECO:0008006" key="12">
    <source>
        <dbReference type="Google" id="ProtNLM"/>
    </source>
</evidence>
<feature type="transmembrane region" description="Helical" evidence="8">
    <location>
        <begin position="381"/>
        <end position="406"/>
    </location>
</feature>
<evidence type="ECO:0000256" key="2">
    <source>
        <dbReference type="ARBA" id="ARBA00022475"/>
    </source>
</evidence>
<keyword evidence="3 8" id="KW-0812">Transmembrane</keyword>
<dbReference type="GO" id="GO:0005886">
    <property type="term" value="C:plasma membrane"/>
    <property type="evidence" value="ECO:0007669"/>
    <property type="project" value="UniProtKB-SubCell"/>
</dbReference>
<feature type="transmembrane region" description="Helical" evidence="8">
    <location>
        <begin position="831"/>
        <end position="851"/>
    </location>
</feature>
<organism evidence="10 11">
    <name type="scientific">Chironomus riparius</name>
    <dbReference type="NCBI Taxonomy" id="315576"/>
    <lineage>
        <taxon>Eukaryota</taxon>
        <taxon>Metazoa</taxon>
        <taxon>Ecdysozoa</taxon>
        <taxon>Arthropoda</taxon>
        <taxon>Hexapoda</taxon>
        <taxon>Insecta</taxon>
        <taxon>Pterygota</taxon>
        <taxon>Neoptera</taxon>
        <taxon>Endopterygota</taxon>
        <taxon>Diptera</taxon>
        <taxon>Nematocera</taxon>
        <taxon>Chironomoidea</taxon>
        <taxon>Chironomidae</taxon>
        <taxon>Chironominae</taxon>
        <taxon>Chironomus</taxon>
    </lineage>
</organism>
<dbReference type="InterPro" id="IPR052192">
    <property type="entry name" value="Insect_Ionotropic_Sensory_Rcpt"/>
</dbReference>
<feature type="transmembrane region" description="Helical" evidence="8">
    <location>
        <begin position="799"/>
        <end position="816"/>
    </location>
</feature>
<feature type="chain" id="PRO_5040428454" description="Ionotropic receptor" evidence="9">
    <location>
        <begin position="22"/>
        <end position="1050"/>
    </location>
</feature>
<evidence type="ECO:0000256" key="5">
    <source>
        <dbReference type="ARBA" id="ARBA00023136"/>
    </source>
</evidence>
<evidence type="ECO:0000313" key="10">
    <source>
        <dbReference type="EMBL" id="CAG9803202.1"/>
    </source>
</evidence>
<evidence type="ECO:0000256" key="4">
    <source>
        <dbReference type="ARBA" id="ARBA00022989"/>
    </source>
</evidence>
<feature type="signal peptide" evidence="9">
    <location>
        <begin position="1"/>
        <end position="21"/>
    </location>
</feature>
<dbReference type="AlphaFoldDB" id="A0A9N9RT63"/>
<keyword evidence="2" id="KW-1003">Cell membrane</keyword>
<reference evidence="10" key="1">
    <citation type="submission" date="2022-01" db="EMBL/GenBank/DDBJ databases">
        <authorList>
            <person name="King R."/>
        </authorList>
    </citation>
    <scope>NUCLEOTIDE SEQUENCE</scope>
</reference>
<keyword evidence="5 8" id="KW-0472">Membrane</keyword>
<gene>
    <name evidence="10" type="ORF">CHIRRI_LOCUS6103</name>
</gene>
<dbReference type="Proteomes" id="UP001153620">
    <property type="component" value="Chromosome 2"/>
</dbReference>
<keyword evidence="6" id="KW-0675">Receptor</keyword>